<name>A0A1D1XRD0_9ARAE</name>
<reference evidence="1" key="1">
    <citation type="submission" date="2015-07" db="EMBL/GenBank/DDBJ databases">
        <title>Transcriptome Assembly of Anthurium amnicola.</title>
        <authorList>
            <person name="Suzuki J."/>
        </authorList>
    </citation>
    <scope>NUCLEOTIDE SEQUENCE</scope>
</reference>
<accession>A0A1D1XRD0</accession>
<gene>
    <name evidence="1" type="primary">AtMg01280</name>
    <name evidence="1" type="ORF">g.109001</name>
</gene>
<protein>
    <submittedName>
        <fullName evidence="1">Putative mitochondrial protein AtMg01280</fullName>
    </submittedName>
</protein>
<dbReference type="AlphaFoldDB" id="A0A1D1XRD0"/>
<dbReference type="EMBL" id="GDJX01022981">
    <property type="protein sequence ID" value="JAT44955.1"/>
    <property type="molecule type" value="Transcribed_RNA"/>
</dbReference>
<proteinExistence type="predicted"/>
<organism evidence="1">
    <name type="scientific">Anthurium amnicola</name>
    <dbReference type="NCBI Taxonomy" id="1678845"/>
    <lineage>
        <taxon>Eukaryota</taxon>
        <taxon>Viridiplantae</taxon>
        <taxon>Streptophyta</taxon>
        <taxon>Embryophyta</taxon>
        <taxon>Tracheophyta</taxon>
        <taxon>Spermatophyta</taxon>
        <taxon>Magnoliopsida</taxon>
        <taxon>Liliopsida</taxon>
        <taxon>Araceae</taxon>
        <taxon>Pothoideae</taxon>
        <taxon>Potheae</taxon>
        <taxon>Anthurium</taxon>
    </lineage>
</organism>
<evidence type="ECO:0000313" key="1">
    <source>
        <dbReference type="EMBL" id="JAT44955.1"/>
    </source>
</evidence>
<sequence length="139" mass="15765">MCPKLRLFVGAYSTLSLETNQSLENSLRQRLNAFGNEESPLLLGKKKGDYRAVVQSILGSASSQQEYNCLLDSENRLDPRAEKSMYVSFERGTGSASRFAPEMYRAKARRSCFIFSRSKQKERILKQPLRLLMETATTA</sequence>